<accession>A0A1R3HML1</accession>
<reference evidence="2" key="1">
    <citation type="submission" date="2013-09" db="EMBL/GenBank/DDBJ databases">
        <title>Corchorus olitorius genome sequencing.</title>
        <authorList>
            <person name="Alam M."/>
            <person name="Haque M.S."/>
            <person name="Islam M.S."/>
            <person name="Emdad E.M."/>
            <person name="Islam M.M."/>
            <person name="Ahmed B."/>
            <person name="Halim A."/>
            <person name="Hossen Q.M.M."/>
            <person name="Hossain M.Z."/>
            <person name="Ahmed R."/>
            <person name="Khan M.M."/>
            <person name="Islam R."/>
            <person name="Rashid M.M."/>
            <person name="Khan S.A."/>
            <person name="Rahman M.S."/>
            <person name="Alam M."/>
            <person name="Yahiya A.S."/>
            <person name="Khan M.S."/>
            <person name="Azam M.S."/>
            <person name="Haque T."/>
            <person name="Lashkar M.Z.H."/>
            <person name="Akhand A.I."/>
            <person name="Morshed G."/>
            <person name="Roy S."/>
            <person name="Uddin K.S."/>
            <person name="Rabeya T."/>
            <person name="Hossain A.S."/>
            <person name="Chowdhury A."/>
            <person name="Snigdha A.R."/>
            <person name="Mortoza M.S."/>
            <person name="Matin S.A."/>
            <person name="Hoque S.M.E."/>
            <person name="Islam M.K."/>
            <person name="Roy D.K."/>
            <person name="Haider R."/>
            <person name="Moosa M.M."/>
            <person name="Elias S.M."/>
            <person name="Hasan A.M."/>
            <person name="Jahan S."/>
            <person name="Shafiuddin M."/>
            <person name="Mahmood N."/>
            <person name="Shommy N.S."/>
        </authorList>
    </citation>
    <scope>NUCLEOTIDE SEQUENCE [LARGE SCALE GENOMIC DNA]</scope>
    <source>
        <strain evidence="2">cv. O-4</strain>
    </source>
</reference>
<evidence type="ECO:0000313" key="2">
    <source>
        <dbReference type="Proteomes" id="UP000187203"/>
    </source>
</evidence>
<keyword evidence="2" id="KW-1185">Reference proteome</keyword>
<evidence type="ECO:0000313" key="1">
    <source>
        <dbReference type="EMBL" id="OMO71512.1"/>
    </source>
</evidence>
<name>A0A1R3HML1_9ROSI</name>
<sequence>MSEGPRDFPGNHWKVQLLKIRGREFFRSRERGDPSSVLR</sequence>
<dbReference type="AlphaFoldDB" id="A0A1R3HML1"/>
<dbReference type="Proteomes" id="UP000187203">
    <property type="component" value="Unassembled WGS sequence"/>
</dbReference>
<dbReference type="EMBL" id="AWUE01019778">
    <property type="protein sequence ID" value="OMO71512.1"/>
    <property type="molecule type" value="Genomic_DNA"/>
</dbReference>
<proteinExistence type="predicted"/>
<gene>
    <name evidence="1" type="ORF">COLO4_28204</name>
</gene>
<organism evidence="1 2">
    <name type="scientific">Corchorus olitorius</name>
    <dbReference type="NCBI Taxonomy" id="93759"/>
    <lineage>
        <taxon>Eukaryota</taxon>
        <taxon>Viridiplantae</taxon>
        <taxon>Streptophyta</taxon>
        <taxon>Embryophyta</taxon>
        <taxon>Tracheophyta</taxon>
        <taxon>Spermatophyta</taxon>
        <taxon>Magnoliopsida</taxon>
        <taxon>eudicotyledons</taxon>
        <taxon>Gunneridae</taxon>
        <taxon>Pentapetalae</taxon>
        <taxon>rosids</taxon>
        <taxon>malvids</taxon>
        <taxon>Malvales</taxon>
        <taxon>Malvaceae</taxon>
        <taxon>Grewioideae</taxon>
        <taxon>Apeibeae</taxon>
        <taxon>Corchorus</taxon>
    </lineage>
</organism>
<protein>
    <submittedName>
        <fullName evidence="1">Uncharacterized protein</fullName>
    </submittedName>
</protein>
<comment type="caution">
    <text evidence="1">The sequence shown here is derived from an EMBL/GenBank/DDBJ whole genome shotgun (WGS) entry which is preliminary data.</text>
</comment>